<name>A0AAN8SUH6_SOLBU</name>
<dbReference type="SUPFAM" id="SSF50615">
    <property type="entry name" value="N-terminal domain of alpha and beta subunits of F1 ATP synthase"/>
    <property type="match status" value="1"/>
</dbReference>
<dbReference type="PANTHER" id="PTHR48082:SF2">
    <property type="entry name" value="ATP SYNTHASE SUBUNIT ALPHA, MITOCHONDRIAL"/>
    <property type="match status" value="1"/>
</dbReference>
<proteinExistence type="inferred from homology"/>
<evidence type="ECO:0000256" key="1">
    <source>
        <dbReference type="ARBA" id="ARBA00008936"/>
    </source>
</evidence>
<dbReference type="GO" id="GO:0005524">
    <property type="term" value="F:ATP binding"/>
    <property type="evidence" value="ECO:0007669"/>
    <property type="project" value="UniProtKB-KW"/>
</dbReference>
<dbReference type="GO" id="GO:0043531">
    <property type="term" value="F:ADP binding"/>
    <property type="evidence" value="ECO:0007669"/>
    <property type="project" value="TreeGrafter"/>
</dbReference>
<keyword evidence="4" id="KW-0375">Hydrogen ion transport</keyword>
<dbReference type="AlphaFoldDB" id="A0AAN8SUH6"/>
<comment type="similarity">
    <text evidence="1">Belongs to the ATPase alpha/beta chains family.</text>
</comment>
<sequence>MPMIRRASFATPGGSEKSLLAFVKHVKKLSCTREPSFCLAALMLSSVLPHTRFCKASRGGGAFSGLVCLDRKCACSASSNYFEVQYISVPGSDITSLSASQCPGLSPALSLDVVPFTLLCQHFIAMPKAAFSLLSINHFIMELSPRAAELTSLLESRISHFYTNFQVDEIGRVVSVGDGIARVYGLNEIQAGEMVEFASGVKGIALNLENENVGIVVFGSDTAIKEGDLVKRTGSIVDVPAGKAMLGRVVDGLGVPIDGRGALSDHERRRRLDRNAQLWHN</sequence>
<gene>
    <name evidence="11" type="ORF">RDI58_030171</name>
</gene>
<dbReference type="Gene3D" id="3.40.50.300">
    <property type="entry name" value="P-loop containing nucleotide triphosphate hydrolases"/>
    <property type="match status" value="1"/>
</dbReference>
<evidence type="ECO:0000256" key="4">
    <source>
        <dbReference type="ARBA" id="ARBA00022781"/>
    </source>
</evidence>
<keyword evidence="5" id="KW-0067">ATP-binding</keyword>
<evidence type="ECO:0000256" key="9">
    <source>
        <dbReference type="ARBA" id="ARBA00023310"/>
    </source>
</evidence>
<evidence type="ECO:0000256" key="7">
    <source>
        <dbReference type="ARBA" id="ARBA00023136"/>
    </source>
</evidence>
<feature type="domain" description="ATPase F1/V1/A1 complex alpha/beta subunit N-terminal" evidence="10">
    <location>
        <begin position="167"/>
        <end position="234"/>
    </location>
</feature>
<dbReference type="Proteomes" id="UP001371456">
    <property type="component" value="Unassembled WGS sequence"/>
</dbReference>
<dbReference type="CDD" id="cd18116">
    <property type="entry name" value="ATP-synt_F1_alpha_N"/>
    <property type="match status" value="1"/>
</dbReference>
<evidence type="ECO:0000313" key="11">
    <source>
        <dbReference type="EMBL" id="KAK6772553.1"/>
    </source>
</evidence>
<protein>
    <recommendedName>
        <fullName evidence="10">ATPase F1/V1/A1 complex alpha/beta subunit N-terminal domain-containing protein</fullName>
    </recommendedName>
</protein>
<keyword evidence="12" id="KW-1185">Reference proteome</keyword>
<keyword evidence="7" id="KW-0472">Membrane</keyword>
<dbReference type="InterPro" id="IPR005294">
    <property type="entry name" value="ATP_synth_F1_asu"/>
</dbReference>
<dbReference type="Pfam" id="PF02874">
    <property type="entry name" value="ATP-synt_ab_N"/>
    <property type="match status" value="1"/>
</dbReference>
<keyword evidence="3" id="KW-0547">Nucleotide-binding</keyword>
<dbReference type="InterPro" id="IPR023366">
    <property type="entry name" value="ATP_synth_asu-like_sf"/>
</dbReference>
<dbReference type="GO" id="GO:0046933">
    <property type="term" value="F:proton-transporting ATP synthase activity, rotational mechanism"/>
    <property type="evidence" value="ECO:0007669"/>
    <property type="project" value="InterPro"/>
</dbReference>
<dbReference type="InterPro" id="IPR004100">
    <property type="entry name" value="ATPase_F1/V1/A1_a/bsu_N"/>
</dbReference>
<reference evidence="11 12" key="1">
    <citation type="submission" date="2024-02" db="EMBL/GenBank/DDBJ databases">
        <title>de novo genome assembly of Solanum bulbocastanum strain 11H21.</title>
        <authorList>
            <person name="Hosaka A.J."/>
        </authorList>
    </citation>
    <scope>NUCLEOTIDE SEQUENCE [LARGE SCALE GENOMIC DNA]</scope>
    <source>
        <tissue evidence="11">Young leaves</tissue>
    </source>
</reference>
<dbReference type="GO" id="GO:0045259">
    <property type="term" value="C:proton-transporting ATP synthase complex"/>
    <property type="evidence" value="ECO:0007669"/>
    <property type="project" value="UniProtKB-KW"/>
</dbReference>
<dbReference type="InterPro" id="IPR036121">
    <property type="entry name" value="ATPase_F1/V1/A1_a/bsu_N_sf"/>
</dbReference>
<evidence type="ECO:0000313" key="12">
    <source>
        <dbReference type="Proteomes" id="UP001371456"/>
    </source>
</evidence>
<evidence type="ECO:0000256" key="3">
    <source>
        <dbReference type="ARBA" id="ARBA00022741"/>
    </source>
</evidence>
<dbReference type="EMBL" id="JBANQN010000040">
    <property type="protein sequence ID" value="KAK6772553.1"/>
    <property type="molecule type" value="Genomic_DNA"/>
</dbReference>
<comment type="caution">
    <text evidence="11">The sequence shown here is derived from an EMBL/GenBank/DDBJ whole genome shotgun (WGS) entry which is preliminary data.</text>
</comment>
<dbReference type="PANTHER" id="PTHR48082">
    <property type="entry name" value="ATP SYNTHASE SUBUNIT ALPHA, MITOCHONDRIAL"/>
    <property type="match status" value="1"/>
</dbReference>
<evidence type="ECO:0000256" key="8">
    <source>
        <dbReference type="ARBA" id="ARBA00023196"/>
    </source>
</evidence>
<keyword evidence="6" id="KW-0406">Ion transport</keyword>
<evidence type="ECO:0000256" key="2">
    <source>
        <dbReference type="ARBA" id="ARBA00022448"/>
    </source>
</evidence>
<keyword evidence="2" id="KW-0813">Transport</keyword>
<dbReference type="InterPro" id="IPR027417">
    <property type="entry name" value="P-loop_NTPase"/>
</dbReference>
<keyword evidence="8" id="KW-0139">CF(1)</keyword>
<evidence type="ECO:0000256" key="5">
    <source>
        <dbReference type="ARBA" id="ARBA00022840"/>
    </source>
</evidence>
<evidence type="ECO:0000259" key="10">
    <source>
        <dbReference type="Pfam" id="PF02874"/>
    </source>
</evidence>
<evidence type="ECO:0000256" key="6">
    <source>
        <dbReference type="ARBA" id="ARBA00023065"/>
    </source>
</evidence>
<keyword evidence="9" id="KW-0066">ATP synthesis</keyword>
<accession>A0AAN8SUH6</accession>
<organism evidence="11 12">
    <name type="scientific">Solanum bulbocastanum</name>
    <name type="common">Wild potato</name>
    <dbReference type="NCBI Taxonomy" id="147425"/>
    <lineage>
        <taxon>Eukaryota</taxon>
        <taxon>Viridiplantae</taxon>
        <taxon>Streptophyta</taxon>
        <taxon>Embryophyta</taxon>
        <taxon>Tracheophyta</taxon>
        <taxon>Spermatophyta</taxon>
        <taxon>Magnoliopsida</taxon>
        <taxon>eudicotyledons</taxon>
        <taxon>Gunneridae</taxon>
        <taxon>Pentapetalae</taxon>
        <taxon>asterids</taxon>
        <taxon>lamiids</taxon>
        <taxon>Solanales</taxon>
        <taxon>Solanaceae</taxon>
        <taxon>Solanoideae</taxon>
        <taxon>Solaneae</taxon>
        <taxon>Solanum</taxon>
    </lineage>
</organism>
<dbReference type="FunFam" id="2.40.30.20:FF:000001">
    <property type="entry name" value="ATP synthase subunit alpha"/>
    <property type="match status" value="1"/>
</dbReference>
<dbReference type="Gene3D" id="2.40.30.20">
    <property type="match status" value="1"/>
</dbReference>